<dbReference type="AlphaFoldDB" id="A0A1V2DXJ7"/>
<feature type="signal peptide" evidence="4">
    <location>
        <begin position="1"/>
        <end position="20"/>
    </location>
</feature>
<dbReference type="EMBL" id="MSCW01000001">
    <property type="protein sequence ID" value="ONF45219.1"/>
    <property type="molecule type" value="Genomic_DNA"/>
</dbReference>
<evidence type="ECO:0000256" key="1">
    <source>
        <dbReference type="ARBA" id="ARBA00007613"/>
    </source>
</evidence>
<sequence>MPQASKRLILPMLLCSLALAACSTIPDGSDYTARADADRHSLDHWSALDGARPAGYLDDLVQAPELDTLIREARAANPDLQQTLLSLKILQAEYRQTRAAQWPEADAGLSASREDDSGTDYTGSVSVSWELDLWARLADDTRAEARDVAEQLALYQAARDTLVAEVMQGWLKLTNLQHTLAIETERVAVLDRNEQLILQRYRAGLGTLEDLDTARTSAAKARATLASARAALRQQQRAMNVLLGRPEGRTLVASDYPDVLLPLTDLPEQTLQRRPDLKAAYLAIEAAGFRTQVAYKDMLPTLRLEAALTDGGPSLSDALLRDPVWSLLGQLSAPLFRGGELRAAAQAAELTTAQRYQAFRETLLTAVQEVEDAIDQETSLARQQDHLQEALASARRTLDQYRQKYRTGLVSLLDLLEVQQQLYDLQAQLDDLTYQRLDNRIGLGLALGLGTKENGSL</sequence>
<dbReference type="InterPro" id="IPR010131">
    <property type="entry name" value="MdtP/NodT-like"/>
</dbReference>
<comment type="similarity">
    <text evidence="1 4">Belongs to the outer membrane factor (OMF) (TC 1.B.17) family.</text>
</comment>
<feature type="coiled-coil region" evidence="5">
    <location>
        <begin position="384"/>
        <end position="435"/>
    </location>
</feature>
<dbReference type="PANTHER" id="PTHR30203">
    <property type="entry name" value="OUTER MEMBRANE CATION EFFLUX PROTEIN"/>
    <property type="match status" value="1"/>
</dbReference>
<dbReference type="Proteomes" id="UP000189339">
    <property type="component" value="Unassembled WGS sequence"/>
</dbReference>
<dbReference type="InterPro" id="IPR003423">
    <property type="entry name" value="OMP_efflux"/>
</dbReference>
<evidence type="ECO:0000256" key="4">
    <source>
        <dbReference type="RuleBase" id="RU362097"/>
    </source>
</evidence>
<protein>
    <submittedName>
        <fullName evidence="6">RND transporter</fullName>
    </submittedName>
</protein>
<organism evidence="6 7">
    <name type="scientific">Marinobacter lutaoensis</name>
    <dbReference type="NCBI Taxonomy" id="135739"/>
    <lineage>
        <taxon>Bacteria</taxon>
        <taxon>Pseudomonadati</taxon>
        <taxon>Pseudomonadota</taxon>
        <taxon>Gammaproteobacteria</taxon>
        <taxon>Pseudomonadales</taxon>
        <taxon>Marinobacteraceae</taxon>
        <taxon>Marinobacter</taxon>
    </lineage>
</organism>
<keyword evidence="4" id="KW-0472">Membrane</keyword>
<feature type="chain" id="PRO_5011809845" evidence="4">
    <location>
        <begin position="21"/>
        <end position="457"/>
    </location>
</feature>
<evidence type="ECO:0000256" key="2">
    <source>
        <dbReference type="ARBA" id="ARBA00022452"/>
    </source>
</evidence>
<keyword evidence="2 4" id="KW-1134">Transmembrane beta strand</keyword>
<keyword evidence="4" id="KW-0449">Lipoprotein</keyword>
<proteinExistence type="inferred from homology"/>
<dbReference type="NCBIfam" id="TIGR01845">
    <property type="entry name" value="outer_NodT"/>
    <property type="match status" value="1"/>
</dbReference>
<keyword evidence="7" id="KW-1185">Reference proteome</keyword>
<keyword evidence="4" id="KW-0812">Transmembrane</keyword>
<dbReference type="RefSeq" id="WP_076722713.1">
    <property type="nucleotide sequence ID" value="NZ_MSCW01000001.1"/>
</dbReference>
<dbReference type="PROSITE" id="PS51257">
    <property type="entry name" value="PROKAR_LIPOPROTEIN"/>
    <property type="match status" value="1"/>
</dbReference>
<keyword evidence="3" id="KW-0998">Cell outer membrane</keyword>
<dbReference type="Gene3D" id="1.20.1600.10">
    <property type="entry name" value="Outer membrane efflux proteins (OEP)"/>
    <property type="match status" value="1"/>
</dbReference>
<comment type="subcellular location">
    <subcellularLocation>
        <location evidence="4">Cell outer membrane</location>
        <topology evidence="4">Lipid-anchor</topology>
    </subcellularLocation>
</comment>
<comment type="caution">
    <text evidence="6">The sequence shown here is derived from an EMBL/GenBank/DDBJ whole genome shotgun (WGS) entry which is preliminary data.</text>
</comment>
<dbReference type="OrthoDB" id="9770517at2"/>
<keyword evidence="4" id="KW-0564">Palmitate</keyword>
<accession>A0A1V2DXJ7</accession>
<evidence type="ECO:0000313" key="7">
    <source>
        <dbReference type="Proteomes" id="UP000189339"/>
    </source>
</evidence>
<dbReference type="Pfam" id="PF02321">
    <property type="entry name" value="OEP"/>
    <property type="match status" value="2"/>
</dbReference>
<gene>
    <name evidence="6" type="ORF">BTO32_01735</name>
</gene>
<dbReference type="Gene3D" id="2.20.200.10">
    <property type="entry name" value="Outer membrane efflux proteins (OEP)"/>
    <property type="match status" value="1"/>
</dbReference>
<name>A0A1V2DXJ7_9GAMM</name>
<keyword evidence="5" id="KW-0175">Coiled coil</keyword>
<reference evidence="6 7" key="1">
    <citation type="submission" date="2016-12" db="EMBL/GenBank/DDBJ databases">
        <title>Marinobacter lutaoensis whole genome sequencing.</title>
        <authorList>
            <person name="Verma A."/>
            <person name="Krishnamurthi S."/>
        </authorList>
    </citation>
    <scope>NUCLEOTIDE SEQUENCE [LARGE SCALE GENOMIC DNA]</scope>
    <source>
        <strain evidence="6 7">T5054</strain>
    </source>
</reference>
<dbReference type="GO" id="GO:0015562">
    <property type="term" value="F:efflux transmembrane transporter activity"/>
    <property type="evidence" value="ECO:0007669"/>
    <property type="project" value="InterPro"/>
</dbReference>
<dbReference type="SUPFAM" id="SSF56954">
    <property type="entry name" value="Outer membrane efflux proteins (OEP)"/>
    <property type="match status" value="1"/>
</dbReference>
<evidence type="ECO:0000256" key="5">
    <source>
        <dbReference type="SAM" id="Coils"/>
    </source>
</evidence>
<evidence type="ECO:0000313" key="6">
    <source>
        <dbReference type="EMBL" id="ONF45219.1"/>
    </source>
</evidence>
<dbReference type="GO" id="GO:0009279">
    <property type="term" value="C:cell outer membrane"/>
    <property type="evidence" value="ECO:0007669"/>
    <property type="project" value="UniProtKB-SubCell"/>
</dbReference>
<evidence type="ECO:0000256" key="3">
    <source>
        <dbReference type="ARBA" id="ARBA00023237"/>
    </source>
</evidence>
<dbReference type="STRING" id="135739.BTO32_01735"/>
<keyword evidence="4" id="KW-0732">Signal</keyword>